<protein>
    <submittedName>
        <fullName evidence="1">Uncharacterized protein</fullName>
    </submittedName>
</protein>
<dbReference type="EMBL" id="BAEP01000075">
    <property type="protein sequence ID" value="GAC26205.1"/>
    <property type="molecule type" value="Genomic_DNA"/>
</dbReference>
<evidence type="ECO:0000313" key="2">
    <source>
        <dbReference type="Proteomes" id="UP000006263"/>
    </source>
</evidence>
<accession>K6ZSC0</accession>
<organism evidence="1 2">
    <name type="scientific">Paraglaciecola mesophila KMM 241</name>
    <dbReference type="NCBI Taxonomy" id="1128912"/>
    <lineage>
        <taxon>Bacteria</taxon>
        <taxon>Pseudomonadati</taxon>
        <taxon>Pseudomonadota</taxon>
        <taxon>Gammaproteobacteria</taxon>
        <taxon>Alteromonadales</taxon>
        <taxon>Alteromonadaceae</taxon>
        <taxon>Paraglaciecola</taxon>
    </lineage>
</organism>
<reference evidence="1 2" key="1">
    <citation type="journal article" date="2017" name="Antonie Van Leeuwenhoek">
        <title>Rhizobium rhizosphaerae sp. nov., a novel species isolated from rice rhizosphere.</title>
        <authorList>
            <person name="Zhao J.J."/>
            <person name="Zhang J."/>
            <person name="Zhang R.J."/>
            <person name="Zhang C.W."/>
            <person name="Yin H.Q."/>
            <person name="Zhang X.X."/>
        </authorList>
    </citation>
    <scope>NUCLEOTIDE SEQUENCE [LARGE SCALE GENOMIC DNA]</scope>
    <source>
        <strain evidence="1 2">KMM 241</strain>
    </source>
</reference>
<sequence length="43" mass="4811">MAKLGETPRTGLNTVLNYKFSKSLVSEVLYRDVTFRCSGIEDA</sequence>
<comment type="caution">
    <text evidence="1">The sequence shown here is derived from an EMBL/GenBank/DDBJ whole genome shotgun (WGS) entry which is preliminary data.</text>
</comment>
<proteinExistence type="predicted"/>
<name>K6ZSC0_9ALTE</name>
<dbReference type="Proteomes" id="UP000006263">
    <property type="component" value="Unassembled WGS sequence"/>
</dbReference>
<dbReference type="AlphaFoldDB" id="K6ZSC0"/>
<evidence type="ECO:0000313" key="1">
    <source>
        <dbReference type="EMBL" id="GAC26205.1"/>
    </source>
</evidence>
<gene>
    <name evidence="1" type="ORF">GMES_3932</name>
</gene>